<keyword evidence="2" id="KW-1185">Reference proteome</keyword>
<dbReference type="AlphaFoldDB" id="A0A5B7FVW8"/>
<proteinExistence type="predicted"/>
<name>A0A5B7FVW8_PORTR</name>
<comment type="caution">
    <text evidence="1">The sequence shown here is derived from an EMBL/GenBank/DDBJ whole genome shotgun (WGS) entry which is preliminary data.</text>
</comment>
<evidence type="ECO:0000313" key="1">
    <source>
        <dbReference type="EMBL" id="MPC49479.1"/>
    </source>
</evidence>
<organism evidence="1 2">
    <name type="scientific">Portunus trituberculatus</name>
    <name type="common">Swimming crab</name>
    <name type="synonym">Neptunus trituberculatus</name>
    <dbReference type="NCBI Taxonomy" id="210409"/>
    <lineage>
        <taxon>Eukaryota</taxon>
        <taxon>Metazoa</taxon>
        <taxon>Ecdysozoa</taxon>
        <taxon>Arthropoda</taxon>
        <taxon>Crustacea</taxon>
        <taxon>Multicrustacea</taxon>
        <taxon>Malacostraca</taxon>
        <taxon>Eumalacostraca</taxon>
        <taxon>Eucarida</taxon>
        <taxon>Decapoda</taxon>
        <taxon>Pleocyemata</taxon>
        <taxon>Brachyura</taxon>
        <taxon>Eubrachyura</taxon>
        <taxon>Portunoidea</taxon>
        <taxon>Portunidae</taxon>
        <taxon>Portuninae</taxon>
        <taxon>Portunus</taxon>
    </lineage>
</organism>
<protein>
    <submittedName>
        <fullName evidence="1">Uncharacterized protein</fullName>
    </submittedName>
</protein>
<reference evidence="1 2" key="1">
    <citation type="submission" date="2019-05" db="EMBL/GenBank/DDBJ databases">
        <title>Another draft genome of Portunus trituberculatus and its Hox gene families provides insights of decapod evolution.</title>
        <authorList>
            <person name="Jeong J.-H."/>
            <person name="Song I."/>
            <person name="Kim S."/>
            <person name="Choi T."/>
            <person name="Kim D."/>
            <person name="Ryu S."/>
            <person name="Kim W."/>
        </authorList>
    </citation>
    <scope>NUCLEOTIDE SEQUENCE [LARGE SCALE GENOMIC DNA]</scope>
    <source>
        <tissue evidence="1">Muscle</tissue>
    </source>
</reference>
<accession>A0A5B7FVW8</accession>
<gene>
    <name evidence="1" type="ORF">E2C01_043281</name>
</gene>
<evidence type="ECO:0000313" key="2">
    <source>
        <dbReference type="Proteomes" id="UP000324222"/>
    </source>
</evidence>
<dbReference type="EMBL" id="VSRR010008901">
    <property type="protein sequence ID" value="MPC49479.1"/>
    <property type="molecule type" value="Genomic_DNA"/>
</dbReference>
<dbReference type="Proteomes" id="UP000324222">
    <property type="component" value="Unassembled WGS sequence"/>
</dbReference>
<sequence length="89" mass="9037">MCQFKVVQVAGGVPGCSLEAAPTDQAGVRVGAGVVPCAQQAAADSHALYYVPWCGMLNTQCSLLTTASLSTSGDHTLNTGGTYEKSPSC</sequence>